<dbReference type="Proteomes" id="UP000750711">
    <property type="component" value="Unassembled WGS sequence"/>
</dbReference>
<evidence type="ECO:0008006" key="5">
    <source>
        <dbReference type="Google" id="ProtNLM"/>
    </source>
</evidence>
<dbReference type="EMBL" id="JAGHQM010000852">
    <property type="protein sequence ID" value="KAH0558413.1"/>
    <property type="molecule type" value="Genomic_DNA"/>
</dbReference>
<comment type="caution">
    <text evidence="3">The sequence shown here is derived from an EMBL/GenBank/DDBJ whole genome shotgun (WGS) entry which is preliminary data.</text>
</comment>
<feature type="region of interest" description="Disordered" evidence="1">
    <location>
        <begin position="1"/>
        <end position="51"/>
    </location>
</feature>
<accession>A0A9P8LA29</accession>
<keyword evidence="2" id="KW-1133">Transmembrane helix</keyword>
<keyword evidence="4" id="KW-1185">Reference proteome</keyword>
<name>A0A9P8LA29_9PEZI</name>
<feature type="transmembrane region" description="Helical" evidence="2">
    <location>
        <begin position="218"/>
        <end position="239"/>
    </location>
</feature>
<reference evidence="3" key="1">
    <citation type="submission" date="2021-03" db="EMBL/GenBank/DDBJ databases">
        <title>Comparative genomics and phylogenomic investigation of the class Geoglossomycetes provide insights into ecological specialization and systematics.</title>
        <authorList>
            <person name="Melie T."/>
            <person name="Pirro S."/>
            <person name="Miller A.N."/>
            <person name="Quandt A."/>
        </authorList>
    </citation>
    <scope>NUCLEOTIDE SEQUENCE</scope>
    <source>
        <strain evidence="3">CAQ_001_2017</strain>
    </source>
</reference>
<feature type="compositionally biased region" description="Pro residues" evidence="1">
    <location>
        <begin position="1"/>
        <end position="11"/>
    </location>
</feature>
<sequence>MDLLPVRPPETAPVVSSIYDDDSVPDPPARPWIPTPHQPHLSPDGLPAIPKAEPLPSLPPGVRSLYISVLRSNHIRVHHRLGVRGDMTDQEMFKLIRAEYNTHLLGFWRRWFTLKGLKSIQILKCVDNEQPTHVELDDSVLQEIMFAYSNPEKITSSTDWVIWAFKLKQEDKRFALDFVEGWQASRFIVLGLTPWTISFLMAIVWSARGGNLQTVFTVASFVLTAASSLLALLAIVSALES</sequence>
<evidence type="ECO:0000256" key="1">
    <source>
        <dbReference type="SAM" id="MobiDB-lite"/>
    </source>
</evidence>
<feature type="compositionally biased region" description="Pro residues" evidence="1">
    <location>
        <begin position="25"/>
        <end position="37"/>
    </location>
</feature>
<proteinExistence type="predicted"/>
<feature type="transmembrane region" description="Helical" evidence="2">
    <location>
        <begin position="187"/>
        <end position="206"/>
    </location>
</feature>
<dbReference type="AlphaFoldDB" id="A0A9P8LA29"/>
<protein>
    <recommendedName>
        <fullName evidence="5">Transmembrane protein</fullName>
    </recommendedName>
</protein>
<organism evidence="3 4">
    <name type="scientific">Trichoglossum hirsutum</name>
    <dbReference type="NCBI Taxonomy" id="265104"/>
    <lineage>
        <taxon>Eukaryota</taxon>
        <taxon>Fungi</taxon>
        <taxon>Dikarya</taxon>
        <taxon>Ascomycota</taxon>
        <taxon>Pezizomycotina</taxon>
        <taxon>Geoglossomycetes</taxon>
        <taxon>Geoglossales</taxon>
        <taxon>Geoglossaceae</taxon>
        <taxon>Trichoglossum</taxon>
    </lineage>
</organism>
<evidence type="ECO:0000256" key="2">
    <source>
        <dbReference type="SAM" id="Phobius"/>
    </source>
</evidence>
<gene>
    <name evidence="3" type="ORF">GP486_004926</name>
</gene>
<keyword evidence="2" id="KW-0472">Membrane</keyword>
<evidence type="ECO:0000313" key="3">
    <source>
        <dbReference type="EMBL" id="KAH0558413.1"/>
    </source>
</evidence>
<evidence type="ECO:0000313" key="4">
    <source>
        <dbReference type="Proteomes" id="UP000750711"/>
    </source>
</evidence>
<keyword evidence="2" id="KW-0812">Transmembrane</keyword>